<accession>A0A382QZL2</accession>
<sequence length="27" mass="2769">MSSKLPLLLVVAGAIYFISTASAEGDD</sequence>
<evidence type="ECO:0000313" key="2">
    <source>
        <dbReference type="EMBL" id="SVC90340.1"/>
    </source>
</evidence>
<name>A0A382QZL2_9ZZZZ</name>
<protein>
    <recommendedName>
        <fullName evidence="1">NERD domain-containing protein</fullName>
    </recommendedName>
</protein>
<dbReference type="InterPro" id="IPR011528">
    <property type="entry name" value="NERD"/>
</dbReference>
<dbReference type="AlphaFoldDB" id="A0A382QZL2"/>
<dbReference type="PROSITE" id="PS50965">
    <property type="entry name" value="NERD"/>
    <property type="match status" value="1"/>
</dbReference>
<organism evidence="2">
    <name type="scientific">marine metagenome</name>
    <dbReference type="NCBI Taxonomy" id="408172"/>
    <lineage>
        <taxon>unclassified sequences</taxon>
        <taxon>metagenomes</taxon>
        <taxon>ecological metagenomes</taxon>
    </lineage>
</organism>
<feature type="non-terminal residue" evidence="2">
    <location>
        <position position="27"/>
    </location>
</feature>
<reference evidence="2" key="1">
    <citation type="submission" date="2018-05" db="EMBL/GenBank/DDBJ databases">
        <authorList>
            <person name="Lanie J.A."/>
            <person name="Ng W.-L."/>
            <person name="Kazmierczak K.M."/>
            <person name="Andrzejewski T.M."/>
            <person name="Davidsen T.M."/>
            <person name="Wayne K.J."/>
            <person name="Tettelin H."/>
            <person name="Glass J.I."/>
            <person name="Rusch D."/>
            <person name="Podicherti R."/>
            <person name="Tsui H.-C.T."/>
            <person name="Winkler M.E."/>
        </authorList>
    </citation>
    <scope>NUCLEOTIDE SEQUENCE</scope>
</reference>
<proteinExistence type="predicted"/>
<gene>
    <name evidence="2" type="ORF">METZ01_LOCUS343194</name>
</gene>
<evidence type="ECO:0000259" key="1">
    <source>
        <dbReference type="PROSITE" id="PS50965"/>
    </source>
</evidence>
<feature type="domain" description="NERD" evidence="1">
    <location>
        <begin position="1"/>
        <end position="27"/>
    </location>
</feature>
<dbReference type="EMBL" id="UINC01117716">
    <property type="protein sequence ID" value="SVC90340.1"/>
    <property type="molecule type" value="Genomic_DNA"/>
</dbReference>